<evidence type="ECO:0000313" key="7">
    <source>
        <dbReference type="Proteomes" id="UP000070328"/>
    </source>
</evidence>
<dbReference type="GO" id="GO:0046872">
    <property type="term" value="F:metal ion binding"/>
    <property type="evidence" value="ECO:0007669"/>
    <property type="project" value="UniProtKB-KW"/>
</dbReference>
<proteinExistence type="inferred from homology"/>
<feature type="binding site" evidence="5">
    <location>
        <position position="220"/>
    </location>
    <ligand>
        <name>Fe cation</name>
        <dbReference type="ChEBI" id="CHEBI:24875"/>
        <note>catalytic</note>
    </ligand>
</feature>
<organism evidence="6 7">
    <name type="scientific">Colletotrichum simmondsii</name>
    <dbReference type="NCBI Taxonomy" id="703756"/>
    <lineage>
        <taxon>Eukaryota</taxon>
        <taxon>Fungi</taxon>
        <taxon>Dikarya</taxon>
        <taxon>Ascomycota</taxon>
        <taxon>Pezizomycotina</taxon>
        <taxon>Sordariomycetes</taxon>
        <taxon>Hypocreomycetidae</taxon>
        <taxon>Glomerellales</taxon>
        <taxon>Glomerellaceae</taxon>
        <taxon>Colletotrichum</taxon>
        <taxon>Colletotrichum acutatum species complex</taxon>
    </lineage>
</organism>
<dbReference type="PANTHER" id="PTHR10543">
    <property type="entry name" value="BETA-CAROTENE DIOXYGENASE"/>
    <property type="match status" value="1"/>
</dbReference>
<comment type="caution">
    <text evidence="6">The sequence shown here is derived from an EMBL/GenBank/DDBJ whole genome shotgun (WGS) entry which is preliminary data.</text>
</comment>
<dbReference type="EMBL" id="JFBX01000320">
    <property type="protein sequence ID" value="KXH41931.1"/>
    <property type="molecule type" value="Genomic_DNA"/>
</dbReference>
<evidence type="ECO:0000256" key="3">
    <source>
        <dbReference type="ARBA" id="ARBA00023002"/>
    </source>
</evidence>
<evidence type="ECO:0000256" key="2">
    <source>
        <dbReference type="ARBA" id="ARBA00022723"/>
    </source>
</evidence>
<dbReference type="Proteomes" id="UP000070328">
    <property type="component" value="Unassembled WGS sequence"/>
</dbReference>
<dbReference type="InterPro" id="IPR004294">
    <property type="entry name" value="Carotenoid_Oase"/>
</dbReference>
<dbReference type="AlphaFoldDB" id="A0A135T1D0"/>
<accession>A0A135T1D0</accession>
<feature type="binding site" evidence="5">
    <location>
        <position position="168"/>
    </location>
    <ligand>
        <name>Fe cation</name>
        <dbReference type="ChEBI" id="CHEBI:24875"/>
        <note>catalytic</note>
    </ligand>
</feature>
<dbReference type="PANTHER" id="PTHR10543:SF89">
    <property type="entry name" value="CAROTENOID 9,10(9',10')-CLEAVAGE DIOXYGENASE 1"/>
    <property type="match status" value="1"/>
</dbReference>
<dbReference type="OrthoDB" id="5230429at2759"/>
<name>A0A135T1D0_9PEZI</name>
<dbReference type="InterPro" id="IPR011047">
    <property type="entry name" value="Quinoprotein_ADH-like_sf"/>
</dbReference>
<keyword evidence="2 5" id="KW-0479">Metal-binding</keyword>
<comment type="cofactor">
    <cofactor evidence="5">
        <name>Fe(2+)</name>
        <dbReference type="ChEBI" id="CHEBI:29033"/>
    </cofactor>
    <text evidence="5">Binds 1 Fe(2+) ion per subunit.</text>
</comment>
<keyword evidence="4 5" id="KW-0408">Iron</keyword>
<evidence type="ECO:0000256" key="5">
    <source>
        <dbReference type="PIRSR" id="PIRSR604294-1"/>
    </source>
</evidence>
<dbReference type="SUPFAM" id="SSF50998">
    <property type="entry name" value="Quinoprotein alcohol dehydrogenase-like"/>
    <property type="match status" value="1"/>
</dbReference>
<dbReference type="GO" id="GO:0016121">
    <property type="term" value="P:carotene catabolic process"/>
    <property type="evidence" value="ECO:0007669"/>
    <property type="project" value="TreeGrafter"/>
</dbReference>
<dbReference type="Pfam" id="PF03055">
    <property type="entry name" value="RPE65"/>
    <property type="match status" value="1"/>
</dbReference>
<gene>
    <name evidence="6" type="ORF">CSIM01_02767</name>
</gene>
<dbReference type="GO" id="GO:0010436">
    <property type="term" value="F:carotenoid dioxygenase activity"/>
    <property type="evidence" value="ECO:0007669"/>
    <property type="project" value="TreeGrafter"/>
</dbReference>
<reference evidence="6 7" key="1">
    <citation type="submission" date="2014-02" db="EMBL/GenBank/DDBJ databases">
        <title>The genome sequence of Colletotrichum simmondsii CBS122122.</title>
        <authorList>
            <person name="Baroncelli R."/>
            <person name="Thon M.R."/>
        </authorList>
    </citation>
    <scope>NUCLEOTIDE SEQUENCE [LARGE SCALE GENOMIC DNA]</scope>
    <source>
        <strain evidence="6 7">CBS122122</strain>
    </source>
</reference>
<evidence type="ECO:0000256" key="4">
    <source>
        <dbReference type="ARBA" id="ARBA00023004"/>
    </source>
</evidence>
<feature type="binding site" evidence="5">
    <location>
        <position position="284"/>
    </location>
    <ligand>
        <name>Fe cation</name>
        <dbReference type="ChEBI" id="CHEBI:24875"/>
        <note>catalytic</note>
    </ligand>
</feature>
<evidence type="ECO:0000313" key="6">
    <source>
        <dbReference type="EMBL" id="KXH41931.1"/>
    </source>
</evidence>
<sequence>MVRTADFAAASRPFRADVELHDVEVEGVIPKELNGTFYRVVQDQYYDGSYYENGTKTIPFDGDGSVSAFRFKDGKVSFQQKYVLTERLVAERKAGRSLFGIVKNPFTHHPCVRAVVDTAANTNVVVHANKLLAVGEGGPAYELDPNGLRTIGHAPFPEIHPTKAFTAHPHVDPETGDMIAFGYEMEGLDSPQISIYIINKDGKLTYQRDIEFYPTGGMFHDCAITRNYIVLTRMPFTVDLKDMEKPGNHQWYYDEECPAYFGLVPRDIKKPVRWFKYHNSMPIHTGASWEEDGKVYFDTTLASHNGLSFLPSRRGPNPEPKDITVNHVKFCIDPNSESDELPDPEVVLRGPCEFPRIDERFLMSKTRITWLDCFNPNEDPTHQVFQGLNTLARVDYETGEVEYFSPGPNCLVQEPAFSPRHPDAPEADGFLITMVDNMELGRNELIIQDTRDFQTVVAKVILPFRLRSAVHGNWVDATRIAGAEPYDVQSFGDIYPHIPTVGLDSSSKVNEPSKI</sequence>
<feature type="binding site" evidence="5">
    <location>
        <position position="471"/>
    </location>
    <ligand>
        <name>Fe cation</name>
        <dbReference type="ChEBI" id="CHEBI:24875"/>
        <note>catalytic</note>
    </ligand>
</feature>
<keyword evidence="7" id="KW-1185">Reference proteome</keyword>
<evidence type="ECO:0000256" key="1">
    <source>
        <dbReference type="ARBA" id="ARBA00006787"/>
    </source>
</evidence>
<protein>
    <submittedName>
        <fullName evidence="6">Uncharacterized protein</fullName>
    </submittedName>
</protein>
<comment type="similarity">
    <text evidence="1">Belongs to the carotenoid oxygenase family.</text>
</comment>
<keyword evidence="3" id="KW-0560">Oxidoreductase</keyword>